<dbReference type="InterPro" id="IPR037171">
    <property type="entry name" value="NagB/RpiA_transferase-like"/>
</dbReference>
<dbReference type="SUPFAM" id="SSF100950">
    <property type="entry name" value="NagB/RpiA/CoA transferase-like"/>
    <property type="match status" value="2"/>
</dbReference>
<reference evidence="5 6" key="1">
    <citation type="submission" date="2019-07" db="EMBL/GenBank/DDBJ databases">
        <title>Whole genome shotgun sequence of Novosphingobium sediminis NBRC 106119.</title>
        <authorList>
            <person name="Hosoyama A."/>
            <person name="Uohara A."/>
            <person name="Ohji S."/>
            <person name="Ichikawa N."/>
        </authorList>
    </citation>
    <scope>NUCLEOTIDE SEQUENCE [LARGE SCALE GENOMIC DNA]</scope>
    <source>
        <strain evidence="5 6">NBRC 106119</strain>
    </source>
</reference>
<organism evidence="5 6">
    <name type="scientific">Novosphingobium sediminis</name>
    <dbReference type="NCBI Taxonomy" id="707214"/>
    <lineage>
        <taxon>Bacteria</taxon>
        <taxon>Pseudomonadati</taxon>
        <taxon>Pseudomonadota</taxon>
        <taxon>Alphaproteobacteria</taxon>
        <taxon>Sphingomonadales</taxon>
        <taxon>Sphingomonadaceae</taxon>
        <taxon>Novosphingobium</taxon>
    </lineage>
</organism>
<comment type="similarity">
    <text evidence="1">Belongs to the acetyl-CoA hydrolase/transferase family.</text>
</comment>
<sequence length="436" mass="47086">MPQIITAEEAAALVKPGMWLDYGFGATQTEAFDKALAARVHELSGVKVRSCLTTRPRAFQEADPEGAHMLSASWHFSGYDRKQFDAGRCVYVPLNLGEWPDLYKRFCERVDIAVFQVCPKDADGFYNFSISASYLRSLVEKADVVIVEVNPALPYCYGPDNAVHESEVDFVIEVPALPAPELPSAVSSDVDLAIARLVAAEIRDGDCLQLGIGGLPNAVGRAIAGAGVKDLGVHTEMMVEGLVELVKAGVATGARKQVDVGKAVYAFAIGTADIYNTLDRNPAFVARQVDYTNLPQFVAQNRNVVAVNSTGQMDLQGQAASEADGYRHFSGTGGQLGFVRAAYESEGGRAFLCMPSTYEKHGVRKSRVVAGLAPGTVVTVPRTDVMHVATEYGMVCLKGLSVAERAKAMISIAHPDFREELERDAYANGLIPKHYF</sequence>
<dbReference type="GO" id="GO:0008775">
    <property type="term" value="F:acetate CoA-transferase activity"/>
    <property type="evidence" value="ECO:0007669"/>
    <property type="project" value="InterPro"/>
</dbReference>
<dbReference type="EMBL" id="BJYR01000025">
    <property type="protein sequence ID" value="GEO01690.1"/>
    <property type="molecule type" value="Genomic_DNA"/>
</dbReference>
<dbReference type="Gene3D" id="3.40.1080.20">
    <property type="entry name" value="Acetyl-CoA hydrolase/transferase C-terminal domain"/>
    <property type="match status" value="1"/>
</dbReference>
<keyword evidence="2 5" id="KW-0808">Transferase</keyword>
<dbReference type="InterPro" id="IPR003702">
    <property type="entry name" value="ActCoA_hydro_N"/>
</dbReference>
<evidence type="ECO:0000259" key="3">
    <source>
        <dbReference type="Pfam" id="PF02550"/>
    </source>
</evidence>
<evidence type="ECO:0000256" key="1">
    <source>
        <dbReference type="ARBA" id="ARBA00009632"/>
    </source>
</evidence>
<dbReference type="InterPro" id="IPR026888">
    <property type="entry name" value="AcetylCoA_hyd_C"/>
</dbReference>
<dbReference type="RefSeq" id="WP_147160995.1">
    <property type="nucleotide sequence ID" value="NZ_BJYR01000025.1"/>
</dbReference>
<evidence type="ECO:0000259" key="4">
    <source>
        <dbReference type="Pfam" id="PF13336"/>
    </source>
</evidence>
<dbReference type="Pfam" id="PF13336">
    <property type="entry name" value="AcetylCoA_hyd_C"/>
    <property type="match status" value="1"/>
</dbReference>
<dbReference type="Proteomes" id="UP000321464">
    <property type="component" value="Unassembled WGS sequence"/>
</dbReference>
<gene>
    <name evidence="5" type="ORF">NSE01_35220</name>
</gene>
<dbReference type="InterPro" id="IPR038460">
    <property type="entry name" value="AcetylCoA_hyd_C_sf"/>
</dbReference>
<feature type="domain" description="Acetyl-CoA hydrolase/transferase C-terminal" evidence="4">
    <location>
        <begin position="270"/>
        <end position="425"/>
    </location>
</feature>
<evidence type="ECO:0000313" key="5">
    <source>
        <dbReference type="EMBL" id="GEO01690.1"/>
    </source>
</evidence>
<proteinExistence type="inferred from homology"/>
<name>A0A512APR5_9SPHN</name>
<dbReference type="Gene3D" id="3.40.1080.10">
    <property type="entry name" value="Glutaconate Coenzyme A-transferase"/>
    <property type="match status" value="1"/>
</dbReference>
<dbReference type="PANTHER" id="PTHR21432">
    <property type="entry name" value="ACETYL-COA HYDROLASE-RELATED"/>
    <property type="match status" value="1"/>
</dbReference>
<keyword evidence="6" id="KW-1185">Reference proteome</keyword>
<comment type="caution">
    <text evidence="5">The sequence shown here is derived from an EMBL/GenBank/DDBJ whole genome shotgun (WGS) entry which is preliminary data.</text>
</comment>
<accession>A0A512APR5</accession>
<dbReference type="InterPro" id="IPR046433">
    <property type="entry name" value="ActCoA_hydro"/>
</dbReference>
<dbReference type="OrthoDB" id="9801795at2"/>
<evidence type="ECO:0000313" key="6">
    <source>
        <dbReference type="Proteomes" id="UP000321464"/>
    </source>
</evidence>
<dbReference type="Pfam" id="PF02550">
    <property type="entry name" value="AcetylCoA_hydro"/>
    <property type="match status" value="1"/>
</dbReference>
<feature type="domain" description="Acetyl-CoA hydrolase/transferase N-terminal" evidence="3">
    <location>
        <begin position="5"/>
        <end position="180"/>
    </location>
</feature>
<dbReference type="GO" id="GO:0006083">
    <property type="term" value="P:acetate metabolic process"/>
    <property type="evidence" value="ECO:0007669"/>
    <property type="project" value="InterPro"/>
</dbReference>
<evidence type="ECO:0000256" key="2">
    <source>
        <dbReference type="ARBA" id="ARBA00022679"/>
    </source>
</evidence>
<protein>
    <submittedName>
        <fullName evidence="5">4-hydroxybutyrate CoA-transferase</fullName>
    </submittedName>
</protein>
<dbReference type="PANTHER" id="PTHR21432:SF20">
    <property type="entry name" value="ACETYL-COA HYDROLASE"/>
    <property type="match status" value="1"/>
</dbReference>
<dbReference type="Gene3D" id="3.30.750.70">
    <property type="entry name" value="4-hydroxybutyrate coenzyme like domains"/>
    <property type="match status" value="1"/>
</dbReference>
<dbReference type="AlphaFoldDB" id="A0A512APR5"/>